<dbReference type="PROSITE" id="PS50294">
    <property type="entry name" value="WD_REPEATS_REGION"/>
    <property type="match status" value="4"/>
</dbReference>
<feature type="compositionally biased region" description="Acidic residues" evidence="11">
    <location>
        <begin position="313"/>
        <end position="332"/>
    </location>
</feature>
<feature type="compositionally biased region" description="Gly residues" evidence="11">
    <location>
        <begin position="8"/>
        <end position="31"/>
    </location>
</feature>
<feature type="compositionally biased region" description="Basic and acidic residues" evidence="11">
    <location>
        <begin position="176"/>
        <end position="189"/>
    </location>
</feature>
<keyword evidence="13" id="KW-1185">Reference proteome</keyword>
<accession>A0A6P7TMS8</accession>
<keyword evidence="6" id="KW-0677">Repeat</keyword>
<dbReference type="PANTHER" id="PTHR15653:SF0">
    <property type="entry name" value="CONNECTOR OF KINASE TO AP-1, ISOFORM E"/>
    <property type="match status" value="1"/>
</dbReference>
<evidence type="ECO:0000256" key="6">
    <source>
        <dbReference type="ARBA" id="ARBA00022737"/>
    </source>
</evidence>
<dbReference type="SMART" id="SM00320">
    <property type="entry name" value="WD40"/>
    <property type="match status" value="7"/>
</dbReference>
<evidence type="ECO:0000256" key="9">
    <source>
        <dbReference type="PROSITE-ProRule" id="PRU00221"/>
    </source>
</evidence>
<dbReference type="PROSITE" id="PS50082">
    <property type="entry name" value="WD_REPEATS_2"/>
    <property type="match status" value="4"/>
</dbReference>
<dbReference type="InterPro" id="IPR051488">
    <property type="entry name" value="WD_repeat_striatin"/>
</dbReference>
<feature type="region of interest" description="Disordered" evidence="11">
    <location>
        <begin position="421"/>
        <end position="442"/>
    </location>
</feature>
<organism evidence="13 14">
    <name type="scientific">Octopus sinensis</name>
    <name type="common">East Asian common octopus</name>
    <dbReference type="NCBI Taxonomy" id="2607531"/>
    <lineage>
        <taxon>Eukaryota</taxon>
        <taxon>Metazoa</taxon>
        <taxon>Spiralia</taxon>
        <taxon>Lophotrochozoa</taxon>
        <taxon>Mollusca</taxon>
        <taxon>Cephalopoda</taxon>
        <taxon>Coleoidea</taxon>
        <taxon>Octopodiformes</taxon>
        <taxon>Octopoda</taxon>
        <taxon>Incirrata</taxon>
        <taxon>Octopodidae</taxon>
        <taxon>Octopus</taxon>
    </lineage>
</organism>
<dbReference type="Gene3D" id="2.130.10.10">
    <property type="entry name" value="YVTN repeat-like/Quinoprotein amine dehydrogenase"/>
    <property type="match status" value="3"/>
</dbReference>
<evidence type="ECO:0000256" key="11">
    <source>
        <dbReference type="SAM" id="MobiDB-lite"/>
    </source>
</evidence>
<dbReference type="InterPro" id="IPR019775">
    <property type="entry name" value="WD40_repeat_CS"/>
</dbReference>
<dbReference type="FunFam" id="2.130.10.10:FF:000498">
    <property type="entry name" value="Striatin 3"/>
    <property type="match status" value="1"/>
</dbReference>
<dbReference type="InterPro" id="IPR001680">
    <property type="entry name" value="WD40_rpt"/>
</dbReference>
<dbReference type="CDD" id="cd00200">
    <property type="entry name" value="WD40"/>
    <property type="match status" value="1"/>
</dbReference>
<name>A0A6P7TMS8_9MOLL</name>
<dbReference type="Pfam" id="PF08232">
    <property type="entry name" value="Striatin"/>
    <property type="match status" value="1"/>
</dbReference>
<gene>
    <name evidence="14" type="primary">LOC115224197</name>
</gene>
<dbReference type="InterPro" id="IPR036322">
    <property type="entry name" value="WD40_repeat_dom_sf"/>
</dbReference>
<feature type="region of interest" description="Disordered" evidence="11">
    <location>
        <begin position="313"/>
        <end position="338"/>
    </location>
</feature>
<dbReference type="Proteomes" id="UP000515154">
    <property type="component" value="Linkage group LG25"/>
</dbReference>
<feature type="repeat" description="WD" evidence="9">
    <location>
        <begin position="740"/>
        <end position="781"/>
    </location>
</feature>
<evidence type="ECO:0000256" key="10">
    <source>
        <dbReference type="SAM" id="Coils"/>
    </source>
</evidence>
<keyword evidence="3" id="KW-0963">Cytoplasm</keyword>
<dbReference type="FunFam" id="2.130.10.10:FF:000058">
    <property type="entry name" value="striatin isoform X1"/>
    <property type="match status" value="1"/>
</dbReference>
<dbReference type="PROSITE" id="PS00678">
    <property type="entry name" value="WD_REPEATS_1"/>
    <property type="match status" value="2"/>
</dbReference>
<feature type="region of interest" description="Disordered" evidence="11">
    <location>
        <begin position="254"/>
        <end position="284"/>
    </location>
</feature>
<comment type="similarity">
    <text evidence="2">Belongs to the WD repeat striatin family.</text>
</comment>
<feature type="compositionally biased region" description="Low complexity" evidence="11">
    <location>
        <begin position="424"/>
        <end position="433"/>
    </location>
</feature>
<evidence type="ECO:0000256" key="8">
    <source>
        <dbReference type="ARBA" id="ARBA00023054"/>
    </source>
</evidence>
<proteinExistence type="inferred from homology"/>
<dbReference type="AlphaFoldDB" id="A0A6P7TMS8"/>
<feature type="repeat" description="WD" evidence="9">
    <location>
        <begin position="603"/>
        <end position="644"/>
    </location>
</feature>
<feature type="repeat" description="WD" evidence="9">
    <location>
        <begin position="497"/>
        <end position="538"/>
    </location>
</feature>
<evidence type="ECO:0000313" key="13">
    <source>
        <dbReference type="Proteomes" id="UP000515154"/>
    </source>
</evidence>
<feature type="region of interest" description="Disordered" evidence="11">
    <location>
        <begin position="374"/>
        <end position="397"/>
    </location>
</feature>
<protein>
    <submittedName>
        <fullName evidence="14">Striatin-3 isoform X4</fullName>
    </submittedName>
</protein>
<sequence>MIEDGPGSQHGGGSSSSIGGGGGGQVVGGGSISSSSSSNNNNNGASPVIFSAVNNSNSVGSSSSCGGCSGVVGGLGAAGMVTKQQADESSQRPQYSMPGILHFLQTEWARFEMERSQWEVERAELQARIAFLQGERKGQENLKQDLVRRIKMLEFALKSERAKYHKLKYGTDLNQDELKPPAFDKKNEDDQLGDGESLTSNNTAWRQGRQLLRQYLHEIGYTDTIIDVRSAKVRSLLGLQPHNSETDCTQAALINGEQPSKPRPVDEEPQTKRPPSKVRSSASLVENSLLESEVSVLATLDFLSTDNVVEIEDDNLSDENEDGISADDESEERAEKQRKFKSIGNESMAGMEDVLANPETEEALAEFDFLVSESGEGAGEARSQGDGTEWEKKDLSPTEDWAVDQQLISKLKEQYKKECKGKKGSQSVQGSGSISFPAPSKRPMIGVPGAENEALEAALGLGELAGLTVANEADPQAYDISAPKEVFRKTWNAKYTLRSHFDGVRSLAFHPIDPVLITASEDHTLKLWNLQKTVPAKKTASVDVEPVYTFRAHEGPVLCLAVSPTGEQCYSGGVDNTIRCWNIPISSIDPYDSFDCSVLQETLVGHTDAVWGLSIHSSRSQLLSCSADGSVRLWSPGSKDPLLSVFKVDTDDGVPTSVDYVCCDPSQMVTSYTSSHTYIFDIETKKQILKLDTKQNSDPSLNNQINRVINHPTLPVTITAHEDRHIRFFDNHTGKMVHSMVAHLDPVTSLAVDPSGLYLLSGSHDCSIRLWNLDSKTCVQEITSHRKKFDESIHDVAFHPSKPYIASAGADAVAKVFV</sequence>
<evidence type="ECO:0000313" key="14">
    <source>
        <dbReference type="RefSeq" id="XP_029650817.1"/>
    </source>
</evidence>
<feature type="domain" description="Striatin N-terminal" evidence="12">
    <location>
        <begin position="96"/>
        <end position="226"/>
    </location>
</feature>
<dbReference type="InterPro" id="IPR020472">
    <property type="entry name" value="WD40_PAC1"/>
</dbReference>
<dbReference type="PANTHER" id="PTHR15653">
    <property type="entry name" value="STRIATIN"/>
    <property type="match status" value="1"/>
</dbReference>
<evidence type="ECO:0000256" key="5">
    <source>
        <dbReference type="ARBA" id="ARBA00022574"/>
    </source>
</evidence>
<dbReference type="Pfam" id="PF00400">
    <property type="entry name" value="WD40"/>
    <property type="match status" value="5"/>
</dbReference>
<dbReference type="SUPFAM" id="SSF50978">
    <property type="entry name" value="WD40 repeat-like"/>
    <property type="match status" value="1"/>
</dbReference>
<dbReference type="RefSeq" id="XP_029650817.1">
    <property type="nucleotide sequence ID" value="XM_029794957.2"/>
</dbReference>
<reference evidence="14" key="1">
    <citation type="submission" date="2025-08" db="UniProtKB">
        <authorList>
            <consortium name="RefSeq"/>
        </authorList>
    </citation>
    <scope>IDENTIFICATION</scope>
</reference>
<keyword evidence="5 9" id="KW-0853">WD repeat</keyword>
<dbReference type="FunFam" id="1.20.5.300:FF:000001">
    <property type="entry name" value="striatin isoform X1"/>
    <property type="match status" value="1"/>
</dbReference>
<dbReference type="PRINTS" id="PR00320">
    <property type="entry name" value="GPROTEINBRPT"/>
</dbReference>
<evidence type="ECO:0000256" key="3">
    <source>
        <dbReference type="ARBA" id="ARBA00022490"/>
    </source>
</evidence>
<evidence type="ECO:0000256" key="2">
    <source>
        <dbReference type="ARBA" id="ARBA00009616"/>
    </source>
</evidence>
<evidence type="ECO:0000256" key="7">
    <source>
        <dbReference type="ARBA" id="ARBA00022860"/>
    </source>
</evidence>
<keyword evidence="4" id="KW-0597">Phosphoprotein</keyword>
<dbReference type="GO" id="GO:0005516">
    <property type="term" value="F:calmodulin binding"/>
    <property type="evidence" value="ECO:0007669"/>
    <property type="project" value="UniProtKB-KW"/>
</dbReference>
<dbReference type="GO" id="GO:0005737">
    <property type="term" value="C:cytoplasm"/>
    <property type="evidence" value="ECO:0007669"/>
    <property type="project" value="UniProtKB-SubCell"/>
</dbReference>
<dbReference type="InterPro" id="IPR013258">
    <property type="entry name" value="Striatin_N"/>
</dbReference>
<feature type="repeat" description="WD" evidence="9">
    <location>
        <begin position="550"/>
        <end position="583"/>
    </location>
</feature>
<dbReference type="Gene3D" id="1.20.5.300">
    <property type="match status" value="1"/>
</dbReference>
<evidence type="ECO:0000259" key="12">
    <source>
        <dbReference type="Pfam" id="PF08232"/>
    </source>
</evidence>
<feature type="region of interest" description="Disordered" evidence="11">
    <location>
        <begin position="1"/>
        <end position="40"/>
    </location>
</feature>
<keyword evidence="8 10" id="KW-0175">Coiled coil</keyword>
<feature type="coiled-coil region" evidence="10">
    <location>
        <begin position="115"/>
        <end position="142"/>
    </location>
</feature>
<keyword evidence="7" id="KW-0112">Calmodulin-binding</keyword>
<feature type="region of interest" description="Disordered" evidence="11">
    <location>
        <begin position="175"/>
        <end position="201"/>
    </location>
</feature>
<comment type="subcellular location">
    <subcellularLocation>
        <location evidence="1">Cytoplasm</location>
    </subcellularLocation>
</comment>
<evidence type="ECO:0000256" key="1">
    <source>
        <dbReference type="ARBA" id="ARBA00004496"/>
    </source>
</evidence>
<evidence type="ECO:0000256" key="4">
    <source>
        <dbReference type="ARBA" id="ARBA00022553"/>
    </source>
</evidence>
<dbReference type="InterPro" id="IPR015943">
    <property type="entry name" value="WD40/YVTN_repeat-like_dom_sf"/>
</dbReference>